<gene>
    <name evidence="2" type="ORF">PGLA1383_LOCUS13857</name>
</gene>
<evidence type="ECO:0000313" key="3">
    <source>
        <dbReference type="Proteomes" id="UP000654075"/>
    </source>
</evidence>
<evidence type="ECO:0000313" key="2">
    <source>
        <dbReference type="EMBL" id="CAE8595344.1"/>
    </source>
</evidence>
<comment type="caution">
    <text evidence="2">The sequence shown here is derived from an EMBL/GenBank/DDBJ whole genome shotgun (WGS) entry which is preliminary data.</text>
</comment>
<reference evidence="2" key="1">
    <citation type="submission" date="2021-02" db="EMBL/GenBank/DDBJ databases">
        <authorList>
            <person name="Dougan E. K."/>
            <person name="Rhodes N."/>
            <person name="Thang M."/>
            <person name="Chan C."/>
        </authorList>
    </citation>
    <scope>NUCLEOTIDE SEQUENCE</scope>
</reference>
<dbReference type="AlphaFoldDB" id="A0A813E8M8"/>
<sequence>MEMPFPPGFDNISDSPGCVSPALTPESVTRSRARRRRAEAHKQNGAMVESLMASHLTPLKSAIDSFNSKVDLLLNSMPQSSAAELQNAPSPSLAWCTFAPIRAAKFGNTEFKCDVSEHVDDSKLSGAASSYYNILPRSCGVQPEEELSPMLPSQMLPRVVDRFEEHADRNVPKVIQFDSSDVVHVGSQTDDCAAQLAAMSLPHRRDAASQCPEVEYHVVLFDKFHTEDASTASIDDIVAKGAWEPLAHDNIFEVDCVIEVVGNILTLDSDDVMGIRLPRGLLGKVCRVDDEDGGDAHVFFPELKSKAYPWRWVAGEDIAKFRKCVAAAEEDRIEDNDAHIEAQDVSSDLENVMEDSVCGMPLPKQSKKTKAAHTES</sequence>
<evidence type="ECO:0000256" key="1">
    <source>
        <dbReference type="SAM" id="MobiDB-lite"/>
    </source>
</evidence>
<accession>A0A813E8M8</accession>
<organism evidence="2 3">
    <name type="scientific">Polarella glacialis</name>
    <name type="common">Dinoflagellate</name>
    <dbReference type="NCBI Taxonomy" id="89957"/>
    <lineage>
        <taxon>Eukaryota</taxon>
        <taxon>Sar</taxon>
        <taxon>Alveolata</taxon>
        <taxon>Dinophyceae</taxon>
        <taxon>Suessiales</taxon>
        <taxon>Suessiaceae</taxon>
        <taxon>Polarella</taxon>
    </lineage>
</organism>
<keyword evidence="3" id="KW-1185">Reference proteome</keyword>
<dbReference type="EMBL" id="CAJNNV010007779">
    <property type="protein sequence ID" value="CAE8595344.1"/>
    <property type="molecule type" value="Genomic_DNA"/>
</dbReference>
<feature type="region of interest" description="Disordered" evidence="1">
    <location>
        <begin position="1"/>
        <end position="43"/>
    </location>
</feature>
<dbReference type="Proteomes" id="UP000654075">
    <property type="component" value="Unassembled WGS sequence"/>
</dbReference>
<proteinExistence type="predicted"/>
<protein>
    <submittedName>
        <fullName evidence="2">Uncharacterized protein</fullName>
    </submittedName>
</protein>
<name>A0A813E8M8_POLGL</name>